<dbReference type="AlphaFoldDB" id="A0A6M2DZ30"/>
<keyword evidence="1" id="KW-0732">Signal</keyword>
<sequence>MLIRFSVLVFVAVLATRSEGLPATKQNHEIESLMYQLKAGKGGLTSKAFDQHGSGRQGAIPLRNLDALGGGHLLRETRGIDSLSGVTYGTQKRFDTLGGDTYGGHKRSPLTSYLHHQMMDKKNFDEIDRSGFDSFVKKNFDEIDRGGFDGFVKRMGYFYDPNPSHYYDSE</sequence>
<proteinExistence type="predicted"/>
<evidence type="ECO:0000256" key="1">
    <source>
        <dbReference type="SAM" id="SignalP"/>
    </source>
</evidence>
<feature type="chain" id="PRO_5026754088" evidence="1">
    <location>
        <begin position="21"/>
        <end position="170"/>
    </location>
</feature>
<feature type="signal peptide" evidence="1">
    <location>
        <begin position="1"/>
        <end position="20"/>
    </location>
</feature>
<organism evidence="2">
    <name type="scientific">Xenopsylla cheopis</name>
    <name type="common">Oriental rat flea</name>
    <name type="synonym">Pulex cheopis</name>
    <dbReference type="NCBI Taxonomy" id="163159"/>
    <lineage>
        <taxon>Eukaryota</taxon>
        <taxon>Metazoa</taxon>
        <taxon>Ecdysozoa</taxon>
        <taxon>Arthropoda</taxon>
        <taxon>Hexapoda</taxon>
        <taxon>Insecta</taxon>
        <taxon>Pterygota</taxon>
        <taxon>Neoptera</taxon>
        <taxon>Endopterygota</taxon>
        <taxon>Siphonaptera</taxon>
        <taxon>Pulicidae</taxon>
        <taxon>Xenopsyllinae</taxon>
        <taxon>Xenopsylla</taxon>
    </lineage>
</organism>
<dbReference type="EMBL" id="GIIL01007860">
    <property type="protein sequence ID" value="NOV51586.1"/>
    <property type="molecule type" value="Transcribed_RNA"/>
</dbReference>
<evidence type="ECO:0000313" key="2">
    <source>
        <dbReference type="EMBL" id="NOV51586.1"/>
    </source>
</evidence>
<name>A0A6M2DZ30_XENCH</name>
<reference evidence="2" key="1">
    <citation type="submission" date="2020-03" db="EMBL/GenBank/DDBJ databases">
        <title>Transcriptomic Profiling of the Digestive Tract of the Rat Flea, Xenopsylla cheopis, Following Blood Feeding and Infection with Yersinia pestis.</title>
        <authorList>
            <person name="Bland D.M."/>
            <person name="Martens C.A."/>
            <person name="Virtaneva K."/>
            <person name="Kanakabandi K."/>
            <person name="Long D."/>
            <person name="Rosenke R."/>
            <person name="Saturday G.A."/>
            <person name="Hoyt F.H."/>
            <person name="Bruno D.P."/>
            <person name="Ribeiro J.M.C."/>
            <person name="Hinnebusch J."/>
        </authorList>
    </citation>
    <scope>NUCLEOTIDE SEQUENCE</scope>
</reference>
<accession>A0A6M2DZ30</accession>
<protein>
    <submittedName>
        <fullName evidence="2">Putative orcokinin peptides type a-like neodiprion lecontei</fullName>
    </submittedName>
</protein>